<feature type="binding site" evidence="4">
    <location>
        <position position="194"/>
    </location>
    <ligand>
        <name>Mg(2+)</name>
        <dbReference type="ChEBI" id="CHEBI:18420"/>
    </ligand>
</feature>
<dbReference type="SFLD" id="SFLDG00180">
    <property type="entry name" value="muconate_cycloisomerase"/>
    <property type="match status" value="1"/>
</dbReference>
<dbReference type="Pfam" id="PF21508">
    <property type="entry name" value="MenC_N"/>
    <property type="match status" value="1"/>
</dbReference>
<comment type="function">
    <text evidence="4">Converts 2-succinyl-6-hydroxy-2,4-cyclohexadiene-1-carboxylate (SHCHC) to 2-succinylbenzoate (OSB).</text>
</comment>
<dbReference type="GO" id="GO:0009234">
    <property type="term" value="P:menaquinone biosynthetic process"/>
    <property type="evidence" value="ECO:0007669"/>
    <property type="project" value="UniProtKB-UniRule"/>
</dbReference>
<keyword evidence="2 4" id="KW-0460">Magnesium</keyword>
<keyword evidence="3 4" id="KW-0456">Lyase</keyword>
<dbReference type="UniPathway" id="UPA00995"/>
<feature type="domain" description="Mandelate racemase/muconate lactonizing enzyme C-terminal" evidence="6">
    <location>
        <begin position="116"/>
        <end position="215"/>
    </location>
</feature>
<dbReference type="EMBL" id="CP001344">
    <property type="protein sequence ID" value="ACL44593.1"/>
    <property type="molecule type" value="Genomic_DNA"/>
</dbReference>
<feature type="active site" description="Proton donor" evidence="4">
    <location>
        <position position="139"/>
    </location>
</feature>
<evidence type="ECO:0000256" key="3">
    <source>
        <dbReference type="ARBA" id="ARBA00023239"/>
    </source>
</evidence>
<dbReference type="OrthoDB" id="9802699at2"/>
<dbReference type="GO" id="GO:0043748">
    <property type="term" value="F:O-succinylbenzoate synthase activity"/>
    <property type="evidence" value="ECO:0007669"/>
    <property type="project" value="UniProtKB-EC"/>
</dbReference>
<comment type="pathway">
    <text evidence="4">Cofactor biosynthesis; phylloquinone biosynthesis.</text>
</comment>
<organism evidence="7">
    <name type="scientific">Cyanothece sp. (strain PCC 7425 / ATCC 29141)</name>
    <dbReference type="NCBI Taxonomy" id="395961"/>
    <lineage>
        <taxon>Bacteria</taxon>
        <taxon>Bacillati</taxon>
        <taxon>Cyanobacteriota</taxon>
        <taxon>Cyanophyceae</taxon>
        <taxon>Gomontiellales</taxon>
        <taxon>Cyanothecaceae</taxon>
        <taxon>Cyanothece</taxon>
    </lineage>
</organism>
<comment type="similarity">
    <text evidence="4">Belongs to the mandelate racemase/muconate lactonizing enzyme family. MenC type 1 subfamily.</text>
</comment>
<dbReference type="InterPro" id="IPR010196">
    <property type="entry name" value="OSB_synthase_MenC1"/>
</dbReference>
<dbReference type="InterPro" id="IPR041338">
    <property type="entry name" value="OSBS_N"/>
</dbReference>
<name>B8HVE1_CYAP4</name>
<protein>
    <recommendedName>
        <fullName evidence="4 5">o-succinylbenzoate synthase</fullName>
        <shortName evidence="4">OSB synthase</shortName>
        <shortName evidence="4">OSBS</shortName>
        <ecNumber evidence="4 5">4.2.1.113</ecNumber>
    </recommendedName>
    <alternativeName>
        <fullName evidence="4">4-(2'-carboxyphenyl)-4-oxybutyric acid synthase</fullName>
    </alternativeName>
    <alternativeName>
        <fullName evidence="4">o-succinylbenzoic acid synthase</fullName>
    </alternativeName>
</protein>
<evidence type="ECO:0000256" key="1">
    <source>
        <dbReference type="ARBA" id="ARBA00022723"/>
    </source>
</evidence>
<accession>B8HVE1</accession>
<dbReference type="STRING" id="395961.Cyan7425_2232"/>
<dbReference type="SFLD" id="SFLDS00001">
    <property type="entry name" value="Enolase"/>
    <property type="match status" value="1"/>
</dbReference>
<dbReference type="SUPFAM" id="SSF54826">
    <property type="entry name" value="Enolase N-terminal domain-like"/>
    <property type="match status" value="1"/>
</dbReference>
<evidence type="ECO:0000256" key="2">
    <source>
        <dbReference type="ARBA" id="ARBA00022842"/>
    </source>
</evidence>
<evidence type="ECO:0000259" key="6">
    <source>
        <dbReference type="SMART" id="SM00922"/>
    </source>
</evidence>
<evidence type="ECO:0000256" key="4">
    <source>
        <dbReference type="HAMAP-Rule" id="MF_00470"/>
    </source>
</evidence>
<comment type="catalytic activity">
    <reaction evidence="4">
        <text>(1R,6R)-6-hydroxy-2-succinyl-cyclohexa-2,4-diene-1-carboxylate = 2-succinylbenzoate + H2O</text>
        <dbReference type="Rhea" id="RHEA:10196"/>
        <dbReference type="ChEBI" id="CHEBI:15377"/>
        <dbReference type="ChEBI" id="CHEBI:18325"/>
        <dbReference type="ChEBI" id="CHEBI:58689"/>
        <dbReference type="EC" id="4.2.1.113"/>
    </reaction>
</comment>
<keyword evidence="1 4" id="KW-0479">Metal-binding</keyword>
<dbReference type="InterPro" id="IPR029065">
    <property type="entry name" value="Enolase_C-like"/>
</dbReference>
<comment type="cofactor">
    <cofactor evidence="4">
        <name>a divalent metal cation</name>
        <dbReference type="ChEBI" id="CHEBI:60240"/>
    </cofactor>
</comment>
<dbReference type="Gene3D" id="3.20.20.120">
    <property type="entry name" value="Enolase-like C-terminal domain"/>
    <property type="match status" value="1"/>
</dbReference>
<dbReference type="SFLD" id="SFLDF00009">
    <property type="entry name" value="o-succinylbenzoate_synthase"/>
    <property type="match status" value="1"/>
</dbReference>
<sequence>MYTVHFQRCDRPFRPPLHTHHGVWSVRQSILVQLRDGDGRSGWGEIAPLSWFGSETLEQAWEFCVQLPTQIRRETIFSIPGSLPACQFGFESAWEALNQDRINISIPALPHCGLLPAGTAALAQWPDLLSLGYRTLKWKMGVLPIAEELSIFRQLCQELPTGIQLRLDANGGLSIASAHLWLQTCDPTRVEFLEQPLPPPELETMQELARQYSTPLALDESIANLQQLKACYQQGWQGIYVIKPAIAGSPAQLRQFLRSHSIDVVFSTVFEGAIGREAALKIAAEFAQNGRAVGFGIHHWFADSEPEGL</sequence>
<feature type="active site" description="Proton acceptor" evidence="4">
    <location>
        <position position="243"/>
    </location>
</feature>
<dbReference type="NCBIfam" id="TIGR01927">
    <property type="entry name" value="menC_gam_Gplu"/>
    <property type="match status" value="1"/>
</dbReference>
<feature type="binding site" evidence="4">
    <location>
        <position position="219"/>
    </location>
    <ligand>
        <name>Mg(2+)</name>
        <dbReference type="ChEBI" id="CHEBI:18420"/>
    </ligand>
</feature>
<proteinExistence type="inferred from homology"/>
<dbReference type="SUPFAM" id="SSF51604">
    <property type="entry name" value="Enolase C-terminal domain-like"/>
    <property type="match status" value="1"/>
</dbReference>
<gene>
    <name evidence="4" type="primary">menC</name>
    <name evidence="7" type="ordered locus">Cyan7425_2232</name>
</gene>
<comment type="pathway">
    <text evidence="4">Quinol/quinone metabolism; 1,4-dihydroxy-2-naphthoate biosynthesis; 1,4-dihydroxy-2-naphthoate from chorismate: step 4/7.</text>
</comment>
<dbReference type="Gene3D" id="3.30.390.10">
    <property type="entry name" value="Enolase-like, N-terminal domain"/>
    <property type="match status" value="1"/>
</dbReference>
<dbReference type="InterPro" id="IPR036849">
    <property type="entry name" value="Enolase-like_C_sf"/>
</dbReference>
<dbReference type="EC" id="4.2.1.113" evidence="4 5"/>
<dbReference type="PANTHER" id="PTHR48073">
    <property type="entry name" value="O-SUCCINYLBENZOATE SYNTHASE-RELATED"/>
    <property type="match status" value="1"/>
</dbReference>
<dbReference type="PANTHER" id="PTHR48073:SF2">
    <property type="entry name" value="O-SUCCINYLBENZOATE SYNTHASE"/>
    <property type="match status" value="1"/>
</dbReference>
<evidence type="ECO:0000256" key="5">
    <source>
        <dbReference type="NCBIfam" id="TIGR01927"/>
    </source>
</evidence>
<dbReference type="GO" id="GO:0000287">
    <property type="term" value="F:magnesium ion binding"/>
    <property type="evidence" value="ECO:0007669"/>
    <property type="project" value="UniProtKB-UniRule"/>
</dbReference>
<dbReference type="KEGG" id="cyn:Cyan7425_2232"/>
<dbReference type="NCBIfam" id="NF002739">
    <property type="entry name" value="PRK02714.1"/>
    <property type="match status" value="1"/>
</dbReference>
<reference evidence="7" key="1">
    <citation type="submission" date="2009-01" db="EMBL/GenBank/DDBJ databases">
        <title>Complete sequence of chromosome Cyanothece sp. PCC 7425.</title>
        <authorList>
            <consortium name="US DOE Joint Genome Institute"/>
            <person name="Lucas S."/>
            <person name="Copeland A."/>
            <person name="Lapidus A."/>
            <person name="Glavina del Rio T."/>
            <person name="Dalin E."/>
            <person name="Tice H."/>
            <person name="Bruce D."/>
            <person name="Goodwin L."/>
            <person name="Pitluck S."/>
            <person name="Sims D."/>
            <person name="Meineke L."/>
            <person name="Brettin T."/>
            <person name="Detter J.C."/>
            <person name="Han C."/>
            <person name="Larimer F."/>
            <person name="Land M."/>
            <person name="Hauser L."/>
            <person name="Kyrpides N."/>
            <person name="Ovchinnikova G."/>
            <person name="Liberton M."/>
            <person name="Stoeckel J."/>
            <person name="Banerjee A."/>
            <person name="Singh A."/>
            <person name="Page L."/>
            <person name="Sato H."/>
            <person name="Zhao L."/>
            <person name="Sherman L."/>
            <person name="Pakrasi H."/>
            <person name="Richardson P."/>
        </authorList>
    </citation>
    <scope>NUCLEOTIDE SEQUENCE</scope>
    <source>
        <strain evidence="7">PCC 7425</strain>
    </source>
</reference>
<dbReference type="HAMAP" id="MF_00470">
    <property type="entry name" value="MenC_1"/>
    <property type="match status" value="1"/>
</dbReference>
<dbReference type="AlphaFoldDB" id="B8HVE1"/>
<dbReference type="InterPro" id="IPR013342">
    <property type="entry name" value="Mandelate_racemase_C"/>
</dbReference>
<feature type="binding site" evidence="4">
    <location>
        <position position="168"/>
    </location>
    <ligand>
        <name>Mg(2+)</name>
        <dbReference type="ChEBI" id="CHEBI:18420"/>
    </ligand>
</feature>
<dbReference type="Pfam" id="PF13378">
    <property type="entry name" value="MR_MLE_C"/>
    <property type="match status" value="1"/>
</dbReference>
<dbReference type="HOGENOM" id="CLU_030273_0_2_3"/>
<dbReference type="InterPro" id="IPR029017">
    <property type="entry name" value="Enolase-like_N"/>
</dbReference>
<dbReference type="UniPathway" id="UPA01057">
    <property type="reaction ID" value="UER00165"/>
</dbReference>
<dbReference type="SMART" id="SM00922">
    <property type="entry name" value="MR_MLE"/>
    <property type="match status" value="1"/>
</dbReference>
<dbReference type="GO" id="GO:0042372">
    <property type="term" value="P:phylloquinone biosynthetic process"/>
    <property type="evidence" value="ECO:0007669"/>
    <property type="project" value="UniProtKB-UniRule"/>
</dbReference>
<dbReference type="eggNOG" id="COG4948">
    <property type="taxonomic scope" value="Bacteria"/>
</dbReference>
<evidence type="ECO:0000313" key="7">
    <source>
        <dbReference type="EMBL" id="ACL44593.1"/>
    </source>
</evidence>
<dbReference type="CDD" id="cd03320">
    <property type="entry name" value="OSBS"/>
    <property type="match status" value="1"/>
</dbReference>